<evidence type="ECO:0008006" key="2">
    <source>
        <dbReference type="Google" id="ProtNLM"/>
    </source>
</evidence>
<dbReference type="InterPro" id="IPR036397">
    <property type="entry name" value="RNaseH_sf"/>
</dbReference>
<reference evidence="1" key="1">
    <citation type="submission" date="2025-08" db="UniProtKB">
        <authorList>
            <consortium name="RefSeq"/>
        </authorList>
    </citation>
    <scope>IDENTIFICATION</scope>
</reference>
<dbReference type="KEGG" id="nta:107782991"/>
<sequence length="171" mass="18899">MDSPWPFAAWGMDVIGPIENAASKGHLLILAVIDYITKSVKASTFGILESIVTNNAANHNSDLMREICEKLRIVHRNSTAHRPRMNGAVEAANKTIKRRLLYIYQCKALIRWGFSSVTARARDWSQVRARRSKPGVTSVGLKELASGCRCEESSASVSPHMQSRLCRCGDG</sequence>
<dbReference type="STRING" id="4097.A0A1S3Z4V7"/>
<name>A0A1S3Z4V7_TOBAC</name>
<organism evidence="1">
    <name type="scientific">Nicotiana tabacum</name>
    <name type="common">Common tobacco</name>
    <dbReference type="NCBI Taxonomy" id="4097"/>
    <lineage>
        <taxon>Eukaryota</taxon>
        <taxon>Viridiplantae</taxon>
        <taxon>Streptophyta</taxon>
        <taxon>Embryophyta</taxon>
        <taxon>Tracheophyta</taxon>
        <taxon>Spermatophyta</taxon>
        <taxon>Magnoliopsida</taxon>
        <taxon>eudicotyledons</taxon>
        <taxon>Gunneridae</taxon>
        <taxon>Pentapetalae</taxon>
        <taxon>asterids</taxon>
        <taxon>lamiids</taxon>
        <taxon>Solanales</taxon>
        <taxon>Solanaceae</taxon>
        <taxon>Nicotianoideae</taxon>
        <taxon>Nicotianeae</taxon>
        <taxon>Nicotiana</taxon>
    </lineage>
</organism>
<dbReference type="InterPro" id="IPR012337">
    <property type="entry name" value="RNaseH-like_sf"/>
</dbReference>
<dbReference type="RefSeq" id="XP_016459433.1">
    <property type="nucleotide sequence ID" value="XM_016603947.1"/>
</dbReference>
<dbReference type="OrthoDB" id="1163520at2759"/>
<accession>A0A1S3Z4V7</accession>
<proteinExistence type="predicted"/>
<protein>
    <recommendedName>
        <fullName evidence="2">Integrase catalytic domain-containing protein</fullName>
    </recommendedName>
</protein>
<gene>
    <name evidence="1" type="primary">LOC107782991</name>
</gene>
<dbReference type="GO" id="GO:0003676">
    <property type="term" value="F:nucleic acid binding"/>
    <property type="evidence" value="ECO:0007669"/>
    <property type="project" value="InterPro"/>
</dbReference>
<evidence type="ECO:0000313" key="1">
    <source>
        <dbReference type="RefSeq" id="XP_016459433.1"/>
    </source>
</evidence>
<dbReference type="PaxDb" id="4097-A0A1S3Z4V7"/>
<dbReference type="AlphaFoldDB" id="A0A1S3Z4V7"/>
<dbReference type="SUPFAM" id="SSF53098">
    <property type="entry name" value="Ribonuclease H-like"/>
    <property type="match status" value="1"/>
</dbReference>
<dbReference type="Gene3D" id="3.30.420.10">
    <property type="entry name" value="Ribonuclease H-like superfamily/Ribonuclease H"/>
    <property type="match status" value="1"/>
</dbReference>